<name>A0A1B0A0H2_GLOPL</name>
<dbReference type="VEuPathDB" id="VectorBase:GPAI030630"/>
<evidence type="ECO:0000256" key="1">
    <source>
        <dbReference type="SAM" id="MobiDB-lite"/>
    </source>
</evidence>
<evidence type="ECO:0000313" key="3">
    <source>
        <dbReference type="Proteomes" id="UP000092445"/>
    </source>
</evidence>
<feature type="compositionally biased region" description="Polar residues" evidence="1">
    <location>
        <begin position="79"/>
        <end position="101"/>
    </location>
</feature>
<feature type="region of interest" description="Disordered" evidence="1">
    <location>
        <begin position="38"/>
        <end position="123"/>
    </location>
</feature>
<protein>
    <submittedName>
        <fullName evidence="2">Uncharacterized protein</fullName>
    </submittedName>
</protein>
<dbReference type="Proteomes" id="UP000092445">
    <property type="component" value="Unassembled WGS sequence"/>
</dbReference>
<evidence type="ECO:0000313" key="2">
    <source>
        <dbReference type="EnsemblMetazoa" id="GPAI030630-PA"/>
    </source>
</evidence>
<reference evidence="3" key="1">
    <citation type="submission" date="2014-03" db="EMBL/GenBank/DDBJ databases">
        <authorList>
            <person name="Aksoy S."/>
            <person name="Warren W."/>
            <person name="Wilson R.K."/>
        </authorList>
    </citation>
    <scope>NUCLEOTIDE SEQUENCE [LARGE SCALE GENOMIC DNA]</scope>
    <source>
        <strain evidence="3">IAEA</strain>
    </source>
</reference>
<proteinExistence type="predicted"/>
<dbReference type="AlphaFoldDB" id="A0A1B0A0H2"/>
<accession>A0A1B0A0H2</accession>
<keyword evidence="3" id="KW-1185">Reference proteome</keyword>
<organism evidence="2 3">
    <name type="scientific">Glossina pallidipes</name>
    <name type="common">Tsetse fly</name>
    <dbReference type="NCBI Taxonomy" id="7398"/>
    <lineage>
        <taxon>Eukaryota</taxon>
        <taxon>Metazoa</taxon>
        <taxon>Ecdysozoa</taxon>
        <taxon>Arthropoda</taxon>
        <taxon>Hexapoda</taxon>
        <taxon>Insecta</taxon>
        <taxon>Pterygota</taxon>
        <taxon>Neoptera</taxon>
        <taxon>Endopterygota</taxon>
        <taxon>Diptera</taxon>
        <taxon>Brachycera</taxon>
        <taxon>Muscomorpha</taxon>
        <taxon>Hippoboscoidea</taxon>
        <taxon>Glossinidae</taxon>
        <taxon>Glossina</taxon>
    </lineage>
</organism>
<reference evidence="2" key="2">
    <citation type="submission" date="2020-05" db="UniProtKB">
        <authorList>
            <consortium name="EnsemblMetazoa"/>
        </authorList>
    </citation>
    <scope>IDENTIFICATION</scope>
    <source>
        <strain evidence="2">IAEA</strain>
    </source>
</reference>
<dbReference type="EnsemblMetazoa" id="GPAI030630-RA">
    <property type="protein sequence ID" value="GPAI030630-PA"/>
    <property type="gene ID" value="GPAI030630"/>
</dbReference>
<sequence>MSCSSPDCEKSRKESAEALKMVFDAFQNVFSACLTEISGVRVETNPEHRRRHRCDSWDTTNPTAKRTKPSNHSEDQHPRPSTSNATHRTAATTRMSPSNQDTVREEEGELPPAKNSGSNPVCQKIRDEYAQPLEKLKDDFEKIERRCGENGTRISGTPIEKNK</sequence>